<evidence type="ECO:0000256" key="6">
    <source>
        <dbReference type="ARBA" id="ARBA00022989"/>
    </source>
</evidence>
<protein>
    <recommendedName>
        <fullName evidence="9">MICOS complex subunit MIC10</fullName>
    </recommendedName>
</protein>
<evidence type="ECO:0000256" key="3">
    <source>
        <dbReference type="ARBA" id="ARBA00006792"/>
    </source>
</evidence>
<dbReference type="PANTHER" id="PTHR21304:SF0">
    <property type="entry name" value="MICOS COMPLEX SUBUNIT MIC10"/>
    <property type="match status" value="1"/>
</dbReference>
<accession>A0A1F5LSA7</accession>
<evidence type="ECO:0000256" key="2">
    <source>
        <dbReference type="ARBA" id="ARBA00004434"/>
    </source>
</evidence>
<keyword evidence="6 9" id="KW-1133">Transmembrane helix</keyword>
<dbReference type="GeneID" id="34573500"/>
<dbReference type="AlphaFoldDB" id="A0A1F5LSA7"/>
<keyword evidence="11" id="KW-1185">Reference proteome</keyword>
<sequence length="121" mass="13405">MADSNQPGTIARATKPVSEALLNEKWDRAISSVIIKSSLGLSFGVVFSVLLFKRRAWPAWIGLGFGAGRAWEEADVYFRTMELASSPMAGYLLSAELSSDFRHHSSSFRRGDSPIRDALRR</sequence>
<dbReference type="Pfam" id="PF04418">
    <property type="entry name" value="DUF543"/>
    <property type="match status" value="1"/>
</dbReference>
<evidence type="ECO:0000313" key="11">
    <source>
        <dbReference type="Proteomes" id="UP000177622"/>
    </source>
</evidence>
<gene>
    <name evidence="10" type="ORF">PENARI_c003G11076</name>
</gene>
<evidence type="ECO:0000256" key="1">
    <source>
        <dbReference type="ARBA" id="ARBA00002689"/>
    </source>
</evidence>
<name>A0A1F5LSA7_PENAI</name>
<evidence type="ECO:0000256" key="9">
    <source>
        <dbReference type="RuleBase" id="RU363011"/>
    </source>
</evidence>
<keyword evidence="5 9" id="KW-0999">Mitochondrion inner membrane</keyword>
<dbReference type="STRING" id="1835702.A0A1F5LSA7"/>
<organism evidence="10 11">
    <name type="scientific">Penicillium arizonense</name>
    <dbReference type="NCBI Taxonomy" id="1835702"/>
    <lineage>
        <taxon>Eukaryota</taxon>
        <taxon>Fungi</taxon>
        <taxon>Dikarya</taxon>
        <taxon>Ascomycota</taxon>
        <taxon>Pezizomycotina</taxon>
        <taxon>Eurotiomycetes</taxon>
        <taxon>Eurotiomycetidae</taxon>
        <taxon>Eurotiales</taxon>
        <taxon>Aspergillaceae</taxon>
        <taxon>Penicillium</taxon>
    </lineage>
</organism>
<evidence type="ECO:0000256" key="4">
    <source>
        <dbReference type="ARBA" id="ARBA00022692"/>
    </source>
</evidence>
<dbReference type="RefSeq" id="XP_022491523.1">
    <property type="nucleotide sequence ID" value="XM_022628766.1"/>
</dbReference>
<dbReference type="EMBL" id="LXJU01000003">
    <property type="protein sequence ID" value="OGE56094.1"/>
    <property type="molecule type" value="Genomic_DNA"/>
</dbReference>
<dbReference type="Proteomes" id="UP000177622">
    <property type="component" value="Unassembled WGS sequence"/>
</dbReference>
<evidence type="ECO:0000256" key="7">
    <source>
        <dbReference type="ARBA" id="ARBA00023128"/>
    </source>
</evidence>
<evidence type="ECO:0000256" key="8">
    <source>
        <dbReference type="ARBA" id="ARBA00023136"/>
    </source>
</evidence>
<keyword evidence="7 9" id="KW-0496">Mitochondrion</keyword>
<comment type="subunit">
    <text evidence="9">Component of the mitochondrial contact site and cristae organizing system (MICOS) complex.</text>
</comment>
<evidence type="ECO:0000256" key="5">
    <source>
        <dbReference type="ARBA" id="ARBA00022792"/>
    </source>
</evidence>
<proteinExistence type="inferred from homology"/>
<feature type="transmembrane region" description="Helical" evidence="9">
    <location>
        <begin position="29"/>
        <end position="52"/>
    </location>
</feature>
<evidence type="ECO:0000313" key="10">
    <source>
        <dbReference type="EMBL" id="OGE56094.1"/>
    </source>
</evidence>
<keyword evidence="8 9" id="KW-0472">Membrane</keyword>
<comment type="function">
    <text evidence="1 9">Component of the MICOS complex, a large protein complex of the mitochondrial inner membrane that plays crucial roles in the maintenance of crista junctions, inner membrane architecture, and formation of contact sites to the outer membrane.</text>
</comment>
<dbReference type="InterPro" id="IPR007512">
    <property type="entry name" value="Mic10"/>
</dbReference>
<reference evidence="10 11" key="1">
    <citation type="journal article" date="2016" name="Sci. Rep.">
        <title>Penicillium arizonense, a new, genome sequenced fungal species, reveals a high chemical diversity in secreted metabolites.</title>
        <authorList>
            <person name="Grijseels S."/>
            <person name="Nielsen J.C."/>
            <person name="Randelovic M."/>
            <person name="Nielsen J."/>
            <person name="Nielsen K.F."/>
            <person name="Workman M."/>
            <person name="Frisvad J.C."/>
        </authorList>
    </citation>
    <scope>NUCLEOTIDE SEQUENCE [LARGE SCALE GENOMIC DNA]</scope>
    <source>
        <strain evidence="10 11">CBS 141311</strain>
    </source>
</reference>
<comment type="subcellular location">
    <subcellularLocation>
        <location evidence="2 9">Mitochondrion inner membrane</location>
        <topology evidence="2 9">Single-pass membrane protein</topology>
    </subcellularLocation>
</comment>
<keyword evidence="4 9" id="KW-0812">Transmembrane</keyword>
<dbReference type="PANTHER" id="PTHR21304">
    <property type="entry name" value="MICOS COMPLEX SUBUNIT MIC10"/>
    <property type="match status" value="1"/>
</dbReference>
<dbReference type="OrthoDB" id="1916310at2759"/>
<dbReference type="GO" id="GO:0061617">
    <property type="term" value="C:MICOS complex"/>
    <property type="evidence" value="ECO:0007669"/>
    <property type="project" value="UniProtKB-UniRule"/>
</dbReference>
<comment type="similarity">
    <text evidence="3 9">Belongs to the MICOS complex subunit Mic10 family.</text>
</comment>
<comment type="caution">
    <text evidence="10">The sequence shown here is derived from an EMBL/GenBank/DDBJ whole genome shotgun (WGS) entry which is preliminary data.</text>
</comment>